<reference evidence="5" key="1">
    <citation type="journal article" date="2014" name="Front. Microbiol.">
        <title>High frequency of phylogenetically diverse reductive dehalogenase-homologous genes in deep subseafloor sedimentary metagenomes.</title>
        <authorList>
            <person name="Kawai M."/>
            <person name="Futagami T."/>
            <person name="Toyoda A."/>
            <person name="Takaki Y."/>
            <person name="Nishi S."/>
            <person name="Hori S."/>
            <person name="Arai W."/>
            <person name="Tsubouchi T."/>
            <person name="Morono Y."/>
            <person name="Uchiyama I."/>
            <person name="Ito T."/>
            <person name="Fujiyama A."/>
            <person name="Inagaki F."/>
            <person name="Takami H."/>
        </authorList>
    </citation>
    <scope>NUCLEOTIDE SEQUENCE</scope>
    <source>
        <strain evidence="5">Expedition CK06-06</strain>
    </source>
</reference>
<keyword evidence="2" id="KW-0808">Transferase</keyword>
<dbReference type="InterPro" id="IPR029063">
    <property type="entry name" value="SAM-dependent_MTases_sf"/>
</dbReference>
<dbReference type="Gene3D" id="3.40.50.150">
    <property type="entry name" value="Vaccinia Virus protein VP39"/>
    <property type="match status" value="1"/>
</dbReference>
<keyword evidence="3" id="KW-0949">S-adenosyl-L-methionine</keyword>
<dbReference type="CDD" id="cd02440">
    <property type="entry name" value="AdoMet_MTases"/>
    <property type="match status" value="1"/>
</dbReference>
<dbReference type="SUPFAM" id="SSF53335">
    <property type="entry name" value="S-adenosyl-L-methionine-dependent methyltransferases"/>
    <property type="match status" value="1"/>
</dbReference>
<evidence type="ECO:0000256" key="3">
    <source>
        <dbReference type="ARBA" id="ARBA00022691"/>
    </source>
</evidence>
<evidence type="ECO:0000259" key="4">
    <source>
        <dbReference type="Pfam" id="PF08241"/>
    </source>
</evidence>
<dbReference type="Pfam" id="PF08241">
    <property type="entry name" value="Methyltransf_11"/>
    <property type="match status" value="1"/>
</dbReference>
<feature type="domain" description="Methyltransferase type 11" evidence="4">
    <location>
        <begin position="60"/>
        <end position="156"/>
    </location>
</feature>
<protein>
    <recommendedName>
        <fullName evidence="4">Methyltransferase type 11 domain-containing protein</fullName>
    </recommendedName>
</protein>
<organism evidence="5">
    <name type="scientific">marine sediment metagenome</name>
    <dbReference type="NCBI Taxonomy" id="412755"/>
    <lineage>
        <taxon>unclassified sequences</taxon>
        <taxon>metagenomes</taxon>
        <taxon>ecological metagenomes</taxon>
    </lineage>
</organism>
<dbReference type="PANTHER" id="PTHR43464">
    <property type="entry name" value="METHYLTRANSFERASE"/>
    <property type="match status" value="1"/>
</dbReference>
<feature type="non-terminal residue" evidence="5">
    <location>
        <position position="165"/>
    </location>
</feature>
<evidence type="ECO:0000313" key="5">
    <source>
        <dbReference type="EMBL" id="GAG00602.1"/>
    </source>
</evidence>
<accession>X0UMS6</accession>
<sequence>MADKAPGKSSSNSLPTRGVVLTRAALVYDLLEPAMMFFRQRAIVNRTAAGIGARGGERVLDVGCGTGLVAAAVARGMNHGEVVGIDASLPMIRIARRKRGSDICRFEAAVAENLPYEDESFDAVVSSLFFHHVAMDLKRRCAGEIVRVLRPGGRVAVSDLDTPWS</sequence>
<comment type="caution">
    <text evidence="5">The sequence shown here is derived from an EMBL/GenBank/DDBJ whole genome shotgun (WGS) entry which is preliminary data.</text>
</comment>
<name>X0UMS6_9ZZZZ</name>
<dbReference type="EMBL" id="BARS01025083">
    <property type="protein sequence ID" value="GAG00602.1"/>
    <property type="molecule type" value="Genomic_DNA"/>
</dbReference>
<keyword evidence="1" id="KW-0489">Methyltransferase</keyword>
<proteinExistence type="predicted"/>
<dbReference type="AlphaFoldDB" id="X0UMS6"/>
<dbReference type="GO" id="GO:0032259">
    <property type="term" value="P:methylation"/>
    <property type="evidence" value="ECO:0007669"/>
    <property type="project" value="UniProtKB-KW"/>
</dbReference>
<dbReference type="PANTHER" id="PTHR43464:SF19">
    <property type="entry name" value="UBIQUINONE BIOSYNTHESIS O-METHYLTRANSFERASE, MITOCHONDRIAL"/>
    <property type="match status" value="1"/>
</dbReference>
<dbReference type="InterPro" id="IPR013216">
    <property type="entry name" value="Methyltransf_11"/>
</dbReference>
<dbReference type="GO" id="GO:0008757">
    <property type="term" value="F:S-adenosylmethionine-dependent methyltransferase activity"/>
    <property type="evidence" value="ECO:0007669"/>
    <property type="project" value="InterPro"/>
</dbReference>
<gene>
    <name evidence="5" type="ORF">S01H1_39700</name>
</gene>
<evidence type="ECO:0000256" key="2">
    <source>
        <dbReference type="ARBA" id="ARBA00022679"/>
    </source>
</evidence>
<evidence type="ECO:0000256" key="1">
    <source>
        <dbReference type="ARBA" id="ARBA00022603"/>
    </source>
</evidence>